<feature type="repeat" description="ANK" evidence="3">
    <location>
        <begin position="37"/>
        <end position="63"/>
    </location>
</feature>
<dbReference type="PANTHER" id="PTHR24166">
    <property type="entry name" value="ROLLING PEBBLES, ISOFORM B"/>
    <property type="match status" value="1"/>
</dbReference>
<dbReference type="InterPro" id="IPR036770">
    <property type="entry name" value="Ankyrin_rpt-contain_sf"/>
</dbReference>
<dbReference type="SMART" id="SM00248">
    <property type="entry name" value="ANK"/>
    <property type="match status" value="5"/>
</dbReference>
<feature type="compositionally biased region" description="Low complexity" evidence="4">
    <location>
        <begin position="734"/>
        <end position="746"/>
    </location>
</feature>
<gene>
    <name evidence="5" type="ORF">CDV31_009144</name>
</gene>
<dbReference type="InterPro" id="IPR050889">
    <property type="entry name" value="Dendritic_Spine_Reg/Scaffold"/>
</dbReference>
<dbReference type="PANTHER" id="PTHR24166:SF48">
    <property type="entry name" value="PROTEIN VAPYRIN"/>
    <property type="match status" value="1"/>
</dbReference>
<feature type="compositionally biased region" description="Polar residues" evidence="4">
    <location>
        <begin position="706"/>
        <end position="731"/>
    </location>
</feature>
<reference evidence="5 6" key="1">
    <citation type="submission" date="2017-06" db="EMBL/GenBank/DDBJ databases">
        <title>Cmopartive genomic analysis of Ambrosia Fusariam Clade fungi.</title>
        <authorList>
            <person name="Stajich J.E."/>
            <person name="Carrillo J."/>
            <person name="Kijimoto T."/>
            <person name="Eskalen A."/>
            <person name="O'Donnell K."/>
            <person name="Kasson M."/>
        </authorList>
    </citation>
    <scope>NUCLEOTIDE SEQUENCE [LARGE SCALE GENOMIC DNA]</scope>
    <source>
        <strain evidence="5 6">NRRL 20438</strain>
    </source>
</reference>
<dbReference type="SUPFAM" id="SSF48403">
    <property type="entry name" value="Ankyrin repeat"/>
    <property type="match status" value="1"/>
</dbReference>
<dbReference type="Pfam" id="PF12796">
    <property type="entry name" value="Ank_2"/>
    <property type="match status" value="2"/>
</dbReference>
<keyword evidence="2 3" id="KW-0040">ANK repeat</keyword>
<keyword evidence="1" id="KW-0677">Repeat</keyword>
<evidence type="ECO:0000313" key="6">
    <source>
        <dbReference type="Proteomes" id="UP000288429"/>
    </source>
</evidence>
<dbReference type="Proteomes" id="UP000288429">
    <property type="component" value="Unassembled WGS sequence"/>
</dbReference>
<evidence type="ECO:0000256" key="2">
    <source>
        <dbReference type="ARBA" id="ARBA00023043"/>
    </source>
</evidence>
<protein>
    <submittedName>
        <fullName evidence="5">Uncharacterized protein</fullName>
    </submittedName>
</protein>
<evidence type="ECO:0000256" key="4">
    <source>
        <dbReference type="SAM" id="MobiDB-lite"/>
    </source>
</evidence>
<evidence type="ECO:0000256" key="3">
    <source>
        <dbReference type="PROSITE-ProRule" id="PRU00023"/>
    </source>
</evidence>
<feature type="repeat" description="ANK" evidence="3">
    <location>
        <begin position="72"/>
        <end position="97"/>
    </location>
</feature>
<dbReference type="InterPro" id="IPR002110">
    <property type="entry name" value="Ankyrin_rpt"/>
</dbReference>
<evidence type="ECO:0000256" key="1">
    <source>
        <dbReference type="ARBA" id="ARBA00022737"/>
    </source>
</evidence>
<accession>A0A428TWD1</accession>
<proteinExistence type="predicted"/>
<comment type="caution">
    <text evidence="5">The sequence shown here is derived from an EMBL/GenBank/DDBJ whole genome shotgun (WGS) entry which is preliminary data.</text>
</comment>
<evidence type="ECO:0000313" key="5">
    <source>
        <dbReference type="EMBL" id="RSM06370.1"/>
    </source>
</evidence>
<dbReference type="PROSITE" id="PS50088">
    <property type="entry name" value="ANK_REPEAT"/>
    <property type="match status" value="3"/>
</dbReference>
<feature type="repeat" description="ANK" evidence="3">
    <location>
        <begin position="107"/>
        <end position="132"/>
    </location>
</feature>
<keyword evidence="6" id="KW-1185">Reference proteome</keyword>
<dbReference type="Gene3D" id="1.25.40.20">
    <property type="entry name" value="Ankyrin repeat-containing domain"/>
    <property type="match status" value="2"/>
</dbReference>
<dbReference type="AlphaFoldDB" id="A0A428TWD1"/>
<name>A0A428TWD1_9HYPO</name>
<feature type="region of interest" description="Disordered" evidence="4">
    <location>
        <begin position="706"/>
        <end position="764"/>
    </location>
</feature>
<organism evidence="5 6">
    <name type="scientific">Fusarium ambrosium</name>
    <dbReference type="NCBI Taxonomy" id="131363"/>
    <lineage>
        <taxon>Eukaryota</taxon>
        <taxon>Fungi</taxon>
        <taxon>Dikarya</taxon>
        <taxon>Ascomycota</taxon>
        <taxon>Pezizomycotina</taxon>
        <taxon>Sordariomycetes</taxon>
        <taxon>Hypocreomycetidae</taxon>
        <taxon>Hypocreales</taxon>
        <taxon>Nectriaceae</taxon>
        <taxon>Fusarium</taxon>
        <taxon>Fusarium solani species complex</taxon>
    </lineage>
</organism>
<feature type="region of interest" description="Disordered" evidence="4">
    <location>
        <begin position="380"/>
        <end position="401"/>
    </location>
</feature>
<dbReference type="Pfam" id="PF00023">
    <property type="entry name" value="Ank"/>
    <property type="match status" value="1"/>
</dbReference>
<sequence length="1109" mass="122630">MDGIFLRYAAACGDDSEIRLLLSEKGAQDSINLSNKDGKTPLHLALEAGHDSTVQLLLEKGAQESINLADKDGKTPLHLAATAGHETTVRLLLNREALQSINFADKDGKTSLHLAAEAGHDAVVRLLLARKAIDLNPKDSSDRTPLSLAAGRGHLGVVMLLLDQDRVDPDSKDANGRTPLSWAAVHHHDDAARAIVAKCITMNPDGSGLLQQVLAARSQTVVELLLSESFDNVARGSYGWLSDLRQLGLKEAEIMDLVMGAMEDSSGPWISANISNVPDPKATIDTGLHQSYCAHKHRNTRTGDYKEKNETVSFDRFSEYLSRDDMQRRVSLFCGLAGVLPPGSGPLSDFGLISFLDKWDIDFGLTSFFNKGGPIKVIYSDHWDEPQPRNEDTENQDTEDKPGKLAVPIRAEAKETATAVQSTAPYARLISQLQRALCGFINAAITLQQTGFCCDQFTVLTASESTLGPDNVTIVHMNTIRFDAILDLAQDMDQLQHEDINDSALFQSVSTRLIGIMETLFETPLSPPSTIAHQLHLCSLTVQLLCLGIVFYAQGHASKLHPSYLAEPLTGAKLLGSSHDQPYIIAEQAKLACMGELVGDQVFVFRMSTRTRPIGVDGSFLSATCEEIVDSWGPVSLIMDPQEDSERIFGLVIRGGIIQPNGKSDAGVRLFHWKIDFGGTEPSPSDAFGYKDTIVVGATIPAPSSPLVTTTEEIPRTGHNSPITGQHSSTGEGAAVLAANRPRAAAQQSLETHPPPPQAEHAVQTSVTITECPRDITESYKASQAFHLDELGTKPSRWRLATLTANVQGGSQVVAQVGGEWQRQRAVPMKARFLDRWGLERKVSDFELPLGLQISLCTGVARRVPLRVLVREDLMDYVNSLHVKGWKELKEAAKEAMGCKKRFAKWSDELTDEQRTCVQNVFWHILNRLKDTGFDDDGDRFSILWPYKSDANRCIKVKPRHEHEWLTVLEDREWSATFAVATNLCLTTTKHRCRGEKKARWPGVKTVSTSMWLVHSGQDERQIENERWYWNGQKNSWTWFSAQKLDGAIVELEFKNSVKSFVMRPVVGDLMRRISSRLWDEMHPRGILLEATDGHNSGEEVFVVRELTR</sequence>
<dbReference type="EMBL" id="NIZV01000127">
    <property type="protein sequence ID" value="RSM06370.1"/>
    <property type="molecule type" value="Genomic_DNA"/>
</dbReference>
<dbReference type="PROSITE" id="PS50297">
    <property type="entry name" value="ANK_REP_REGION"/>
    <property type="match status" value="3"/>
</dbReference>